<reference evidence="8 9" key="1">
    <citation type="submission" date="2024-04" db="EMBL/GenBank/DDBJ databases">
        <authorList>
            <person name="Fracassetti M."/>
        </authorList>
    </citation>
    <scope>NUCLEOTIDE SEQUENCE [LARGE SCALE GENOMIC DNA]</scope>
</reference>
<dbReference type="GO" id="GO:0015297">
    <property type="term" value="F:antiporter activity"/>
    <property type="evidence" value="ECO:0007669"/>
    <property type="project" value="InterPro"/>
</dbReference>
<dbReference type="GO" id="GO:0016020">
    <property type="term" value="C:membrane"/>
    <property type="evidence" value="ECO:0007669"/>
    <property type="project" value="UniProtKB-SubCell"/>
</dbReference>
<evidence type="ECO:0000256" key="4">
    <source>
        <dbReference type="ARBA" id="ARBA00022989"/>
    </source>
</evidence>
<evidence type="ECO:0000256" key="5">
    <source>
        <dbReference type="ARBA" id="ARBA00023136"/>
    </source>
</evidence>
<feature type="transmembrane region" description="Helical" evidence="6">
    <location>
        <begin position="41"/>
        <end position="64"/>
    </location>
</feature>
<evidence type="ECO:0000313" key="9">
    <source>
        <dbReference type="Proteomes" id="UP001497516"/>
    </source>
</evidence>
<evidence type="ECO:0000256" key="3">
    <source>
        <dbReference type="ARBA" id="ARBA00022692"/>
    </source>
</evidence>
<dbReference type="GO" id="GO:0042910">
    <property type="term" value="F:xenobiotic transmembrane transporter activity"/>
    <property type="evidence" value="ECO:0007669"/>
    <property type="project" value="InterPro"/>
</dbReference>
<dbReference type="Proteomes" id="UP001497516">
    <property type="component" value="Chromosome 5"/>
</dbReference>
<accession>A0AAV2EZ38</accession>
<evidence type="ECO:0000256" key="1">
    <source>
        <dbReference type="ARBA" id="ARBA00004141"/>
    </source>
</evidence>
<evidence type="ECO:0000313" key="8">
    <source>
        <dbReference type="EMBL" id="CAL1390590.1"/>
    </source>
</evidence>
<keyword evidence="3 6" id="KW-0812">Transmembrane</keyword>
<dbReference type="InterPro" id="IPR045069">
    <property type="entry name" value="MATE_euk"/>
</dbReference>
<gene>
    <name evidence="8" type="ORF">LTRI10_LOCUS31365</name>
</gene>
<feature type="transmembrane region" description="Helical" evidence="6">
    <location>
        <begin position="188"/>
        <end position="206"/>
    </location>
</feature>
<name>A0AAV2EZ38_9ROSI</name>
<comment type="similarity">
    <text evidence="2 6">Belongs to the multi antimicrobial extrusion (MATE) (TC 2.A.66.1) family.</text>
</comment>
<evidence type="ECO:0000256" key="6">
    <source>
        <dbReference type="RuleBase" id="RU004914"/>
    </source>
</evidence>
<feature type="transmembrane region" description="Helical" evidence="6">
    <location>
        <begin position="412"/>
        <end position="433"/>
    </location>
</feature>
<dbReference type="InterPro" id="IPR002528">
    <property type="entry name" value="MATE_fam"/>
</dbReference>
<feature type="region of interest" description="Disordered" evidence="7">
    <location>
        <begin position="1"/>
        <end position="25"/>
    </location>
</feature>
<feature type="transmembrane region" description="Helical" evidence="6">
    <location>
        <begin position="267"/>
        <end position="287"/>
    </location>
</feature>
<dbReference type="EMBL" id="OZ034818">
    <property type="protein sequence ID" value="CAL1390590.1"/>
    <property type="molecule type" value="Genomic_DNA"/>
</dbReference>
<sequence length="482" mass="51385">MNDPEAIPDPAAHPAIRPDSTKDKCRDSPQMLVELDKLLKLAGPMLFVSLLQFGIQMLSVMFVGRLGELHLASSSLTTSIAGVTGYTVMIGMGSALETLCGQAYGAKQYAMLGVHAQRAMLVFGILSIPISVLWIFTGPILGVLKQDPEISAMAGESAPWLIPSILPFGILQSQTRFLQTQGITVPQMATTAVGCLVHGVVCWVLVDKLKMGNSGACLANGVTYWVIVIVLAGYIKVSSSCQETWKSFSLEGARGVLSFLKLGVPSAFMMCLEFWSFQVFIVLAGLLPDAELETSMMLISLNTAAVVFRIPNSLGSAVSTRISNELGAGNPGAARMAVRVVLLLAVSQGLLASSIATATRHVWGCIYTDDKILITYLSVVAPKIAVCNFIDGIHGVLSGCVRGCGWQNCGAYISLGAYYFVGIPVALLFAFVWRYGGEGFLLGIIAGSSVKVILLLVVTVSIDWEDEAKKAKENVDACSMQQ</sequence>
<dbReference type="GO" id="GO:1990961">
    <property type="term" value="P:xenobiotic detoxification by transmembrane export across the plasma membrane"/>
    <property type="evidence" value="ECO:0007669"/>
    <property type="project" value="InterPro"/>
</dbReference>
<keyword evidence="5 6" id="KW-0472">Membrane</keyword>
<feature type="transmembrane region" description="Helical" evidence="6">
    <location>
        <begin position="76"/>
        <end position="99"/>
    </location>
</feature>
<evidence type="ECO:0000256" key="7">
    <source>
        <dbReference type="SAM" id="MobiDB-lite"/>
    </source>
</evidence>
<comment type="subcellular location">
    <subcellularLocation>
        <location evidence="1">Membrane</location>
        <topology evidence="1">Multi-pass membrane protein</topology>
    </subcellularLocation>
</comment>
<dbReference type="CDD" id="cd13132">
    <property type="entry name" value="MATE_eukaryotic"/>
    <property type="match status" value="1"/>
</dbReference>
<dbReference type="NCBIfam" id="TIGR00797">
    <property type="entry name" value="matE"/>
    <property type="match status" value="1"/>
</dbReference>
<dbReference type="AlphaFoldDB" id="A0AAV2EZ38"/>
<evidence type="ECO:0000256" key="2">
    <source>
        <dbReference type="ARBA" id="ARBA00010199"/>
    </source>
</evidence>
<organism evidence="8 9">
    <name type="scientific">Linum trigynum</name>
    <dbReference type="NCBI Taxonomy" id="586398"/>
    <lineage>
        <taxon>Eukaryota</taxon>
        <taxon>Viridiplantae</taxon>
        <taxon>Streptophyta</taxon>
        <taxon>Embryophyta</taxon>
        <taxon>Tracheophyta</taxon>
        <taxon>Spermatophyta</taxon>
        <taxon>Magnoliopsida</taxon>
        <taxon>eudicotyledons</taxon>
        <taxon>Gunneridae</taxon>
        <taxon>Pentapetalae</taxon>
        <taxon>rosids</taxon>
        <taxon>fabids</taxon>
        <taxon>Malpighiales</taxon>
        <taxon>Linaceae</taxon>
        <taxon>Linum</taxon>
    </lineage>
</organism>
<dbReference type="PANTHER" id="PTHR11206">
    <property type="entry name" value="MULTIDRUG RESISTANCE PROTEIN"/>
    <property type="match status" value="1"/>
</dbReference>
<feature type="transmembrane region" description="Helical" evidence="6">
    <location>
        <begin position="120"/>
        <end position="144"/>
    </location>
</feature>
<comment type="caution">
    <text evidence="6">Lacks conserved residue(s) required for the propagation of feature annotation.</text>
</comment>
<feature type="transmembrane region" description="Helical" evidence="6">
    <location>
        <begin position="439"/>
        <end position="462"/>
    </location>
</feature>
<keyword evidence="9" id="KW-1185">Reference proteome</keyword>
<keyword evidence="4 6" id="KW-1133">Transmembrane helix</keyword>
<feature type="transmembrane region" description="Helical" evidence="6">
    <location>
        <begin position="218"/>
        <end position="235"/>
    </location>
</feature>
<dbReference type="Pfam" id="PF01554">
    <property type="entry name" value="MatE"/>
    <property type="match status" value="2"/>
</dbReference>
<proteinExistence type="inferred from homology"/>
<protein>
    <recommendedName>
        <fullName evidence="6">Protein DETOXIFICATION</fullName>
    </recommendedName>
    <alternativeName>
        <fullName evidence="6">Multidrug and toxic compound extrusion protein</fullName>
    </alternativeName>
</protein>